<dbReference type="Proteomes" id="UP000230556">
    <property type="component" value="Unassembled WGS sequence"/>
</dbReference>
<accession>A0A2M7FNJ7</accession>
<name>A0A2M7FNJ7_9BACT</name>
<gene>
    <name evidence="1" type="ORF">COW38_03005</name>
</gene>
<organism evidence="1 2">
    <name type="scientific">Candidatus Collierbacteria bacterium CG17_big_fil_post_rev_8_21_14_2_50_45_7</name>
    <dbReference type="NCBI Taxonomy" id="1974536"/>
    <lineage>
        <taxon>Bacteria</taxon>
        <taxon>Candidatus Collieribacteriota</taxon>
    </lineage>
</organism>
<evidence type="ECO:0000313" key="2">
    <source>
        <dbReference type="Proteomes" id="UP000230556"/>
    </source>
</evidence>
<dbReference type="EMBL" id="PFFO01000129">
    <property type="protein sequence ID" value="PIW07290.1"/>
    <property type="molecule type" value="Genomic_DNA"/>
</dbReference>
<comment type="caution">
    <text evidence="1">The sequence shown here is derived from an EMBL/GenBank/DDBJ whole genome shotgun (WGS) entry which is preliminary data.</text>
</comment>
<proteinExistence type="predicted"/>
<evidence type="ECO:0000313" key="1">
    <source>
        <dbReference type="EMBL" id="PIW07290.1"/>
    </source>
</evidence>
<sequence length="107" mass="12529">MSKQTTTLSSTDLDNFRKIVRQEVSEEIAIQLEEKLNEKLAYLPTKDAFYEKMDQVLGEVQAMREDFAAHKSMHEDLDKDIPNLEHKVKHLYKIFEVEEPADVILSY</sequence>
<dbReference type="AlphaFoldDB" id="A0A2M7FNJ7"/>
<protein>
    <submittedName>
        <fullName evidence="1">Uncharacterized protein</fullName>
    </submittedName>
</protein>
<reference evidence="2" key="1">
    <citation type="submission" date="2017-09" db="EMBL/GenBank/DDBJ databases">
        <title>Depth-based differentiation of microbial function through sediment-hosted aquifers and enrichment of novel symbionts in the deep terrestrial subsurface.</title>
        <authorList>
            <person name="Probst A.J."/>
            <person name="Ladd B."/>
            <person name="Jarett J.K."/>
            <person name="Geller-Mcgrath D.E."/>
            <person name="Sieber C.M.K."/>
            <person name="Emerson J.B."/>
            <person name="Anantharaman K."/>
            <person name="Thomas B.C."/>
            <person name="Malmstrom R."/>
            <person name="Stieglmeier M."/>
            <person name="Klingl A."/>
            <person name="Woyke T."/>
            <person name="Ryan C.M."/>
            <person name="Banfield J.F."/>
        </authorList>
    </citation>
    <scope>NUCLEOTIDE SEQUENCE [LARGE SCALE GENOMIC DNA]</scope>
</reference>